<evidence type="ECO:0000256" key="1">
    <source>
        <dbReference type="SAM" id="MobiDB-lite"/>
    </source>
</evidence>
<name>A0AA92EUT9_9GAMM</name>
<feature type="transmembrane region" description="Helical" evidence="2">
    <location>
        <begin position="12"/>
        <end position="35"/>
    </location>
</feature>
<proteinExistence type="predicted"/>
<keyword evidence="2" id="KW-1133">Transmembrane helix</keyword>
<organism evidence="4 5">
    <name type="scientific">Pseudidiomarina andamanensis</name>
    <dbReference type="NCBI Taxonomy" id="1940690"/>
    <lineage>
        <taxon>Bacteria</taxon>
        <taxon>Pseudomonadati</taxon>
        <taxon>Pseudomonadota</taxon>
        <taxon>Gammaproteobacteria</taxon>
        <taxon>Alteromonadales</taxon>
        <taxon>Idiomarinaceae</taxon>
        <taxon>Pseudidiomarina</taxon>
    </lineage>
</organism>
<sequence>MAGKAFGFVYRTLLYTMATALVLFALLISGLRYLLPQLPDVTEQVEQFLANNYAIEVSLAQISADWGTSGPELILHELTVRPDLTKATRVEIEQARVNINFWASARTLSVQFERVQLEAMRLHYDLRDSYGKNSENTFRLSDNLMELLLDQLDYIQVSDSKLELVNLVGVTRAIDINELRWMNQQQRHQGVGKLAFSEVSDNTLDIIIDVQGSDKRSLSGQVYVAASKLDITPWVQQQIIDTEIKTAQFNYNLWLNFKQNQFTDGLLQLGEQALVWEVNEQRHQLRIPQGELKLRPYQDGWRVNSNPLTIEHNQRSWTLPTFSWEQTPTSTAVSADDLPLAPMLELLNLFGSQGVQVSEQLAERNTQGLIDVVYESNLDAGARWFAQGEALSWGQFGGVPGLSNVNLRVSGIDNQLNWQLDGTDATFISRALDYDDPWPLPRVDLSGEFRWQSDGQWTLRVAPQSELHLEGLQIGLTATITPSENSVYVNARAQSLNSEPIDAEVLRRHLPVVMGDNLHDYLLVAIQDGQAQDLAMVWRGNVDQFPYHDNQGLFEARTRIKSLNYKFQPNWRPIFDATAVVNFRNERMHITAEDGLLGNVEVVRADVVLPDLLGGADAFLDISAKVSGNANELKPIFDDSPLAKSLGATFAEIQLSGPISSDLQLTIPLGASAEVVAEGHAELNDIDMYVRSLKETFRNVSGRVNFRNDVITAPELLMTWRGFPVQAALDSRQREEDYFVEVAASGEWRLDEFAPLTNGDMPWQADFNLSLPQQGGYSFRWQQTADLKAVAMNLPPPLTKVAEQEELLELIVSGSRDSILVNAELGDRAMLELQFDGTAEVLQSGYARIGEVMSQAPNPNVLRLNPTFTVDANLPASDIATWLDSYRYLQEFLPEGSGDSQLARLLRPDYIQIVSPRISYADMAFDDVSIVAWPEQSSWLARLNSKQVITAVEWRPSKATEKGEGDQLYFNAEFIELAASSVESVDSDENVLSQSSAPTSFANMPEIFLQCKRCRYGVYDLGEVSLHLRGEDKQLELVEFSAKHRNHTLNAQGAWALETATQHPQTRIVGEFSSPDFGEFLENYEFTSMVRDSNATIAFDLSYLGSPREFEAESLNGTVNWELGQGYLNEVSDRGARLFSLLSLDSILRKLRFDFRDVFANGLFYTNFSGDFNIVNGIVTTNNTQLNGAAGDMEVKGETNLMTRTLDYDLQFVPKVTSSLPVILAWMINPPSGLAALVIDRMLHDAKVISRLEYRISGTMDDPKIEEVARDSRDAPIPPEVQNEPNPELNEEPSATDGATNDQQPESTAEPTGN</sequence>
<keyword evidence="2" id="KW-0812">Transmembrane</keyword>
<dbReference type="InterPro" id="IPR025263">
    <property type="entry name" value="YhdP_central"/>
</dbReference>
<keyword evidence="5" id="KW-1185">Reference proteome</keyword>
<dbReference type="InterPro" id="IPR011836">
    <property type="entry name" value="YhdP"/>
</dbReference>
<keyword evidence="2" id="KW-0472">Membrane</keyword>
<evidence type="ECO:0000259" key="3">
    <source>
        <dbReference type="Pfam" id="PF13116"/>
    </source>
</evidence>
<protein>
    <submittedName>
        <fullName evidence="4">TIGR02099 family protein</fullName>
    </submittedName>
</protein>
<feature type="compositionally biased region" description="Basic and acidic residues" evidence="1">
    <location>
        <begin position="1263"/>
        <end position="1274"/>
    </location>
</feature>
<dbReference type="KEGG" id="panm:D3795_10455"/>
<feature type="compositionally biased region" description="Polar residues" evidence="1">
    <location>
        <begin position="1297"/>
        <end position="1314"/>
    </location>
</feature>
<dbReference type="PANTHER" id="PTHR38690">
    <property type="entry name" value="PROTEASE-RELATED"/>
    <property type="match status" value="1"/>
</dbReference>
<dbReference type="NCBIfam" id="TIGR02099">
    <property type="entry name" value="YhdP family protein"/>
    <property type="match status" value="1"/>
</dbReference>
<feature type="domain" description="YhdP central" evidence="3">
    <location>
        <begin position="10"/>
        <end position="1265"/>
    </location>
</feature>
<dbReference type="RefSeq" id="WP_156268532.1">
    <property type="nucleotide sequence ID" value="NZ_CP032551.1"/>
</dbReference>
<dbReference type="Proteomes" id="UP000427820">
    <property type="component" value="Chromosome"/>
</dbReference>
<evidence type="ECO:0000313" key="4">
    <source>
        <dbReference type="EMBL" id="QGT96551.1"/>
    </source>
</evidence>
<dbReference type="Pfam" id="PF13116">
    <property type="entry name" value="YhdP"/>
    <property type="match status" value="1"/>
</dbReference>
<gene>
    <name evidence="4" type="ORF">D3795_10455</name>
</gene>
<feature type="region of interest" description="Disordered" evidence="1">
    <location>
        <begin position="1263"/>
        <end position="1314"/>
    </location>
</feature>
<dbReference type="PANTHER" id="PTHR38690:SF1">
    <property type="entry name" value="PROTEASE"/>
    <property type="match status" value="1"/>
</dbReference>
<accession>A0AA92EUT9</accession>
<reference evidence="4 5" key="1">
    <citation type="submission" date="2018-09" db="EMBL/GenBank/DDBJ databases">
        <title>Whole genome sequencing of Idiomarina andamanensis W-5T (LMG 29773T= JCM 31645T).</title>
        <authorList>
            <person name="Das S.K."/>
        </authorList>
    </citation>
    <scope>NUCLEOTIDE SEQUENCE [LARGE SCALE GENOMIC DNA]</scope>
    <source>
        <strain evidence="4 5">W-5T</strain>
    </source>
</reference>
<dbReference type="EMBL" id="CP032551">
    <property type="protein sequence ID" value="QGT96551.1"/>
    <property type="molecule type" value="Genomic_DNA"/>
</dbReference>
<evidence type="ECO:0000313" key="5">
    <source>
        <dbReference type="Proteomes" id="UP000427820"/>
    </source>
</evidence>
<evidence type="ECO:0000256" key="2">
    <source>
        <dbReference type="SAM" id="Phobius"/>
    </source>
</evidence>